<dbReference type="InterPro" id="IPR036754">
    <property type="entry name" value="YbaK/aa-tRNA-synt-asso_dom_sf"/>
</dbReference>
<dbReference type="KEGG" id="lmat:92517963"/>
<dbReference type="SUPFAM" id="SSF55826">
    <property type="entry name" value="YbaK/ProRS associated domain"/>
    <property type="match status" value="1"/>
</dbReference>
<dbReference type="GO" id="GO:0002161">
    <property type="term" value="F:aminoacyl-tRNA deacylase activity"/>
    <property type="evidence" value="ECO:0007669"/>
    <property type="project" value="InterPro"/>
</dbReference>
<dbReference type="EMBL" id="JAFEUZ010000003">
    <property type="protein sequence ID" value="KAG5487745.1"/>
    <property type="molecule type" value="Genomic_DNA"/>
</dbReference>
<evidence type="ECO:0000313" key="3">
    <source>
        <dbReference type="EMBL" id="KAG5487745.1"/>
    </source>
</evidence>
<dbReference type="AlphaFoldDB" id="A0A836KYL7"/>
<dbReference type="GeneID" id="92517963"/>
<dbReference type="Pfam" id="PF04073">
    <property type="entry name" value="tRNA_edit"/>
    <property type="match status" value="1"/>
</dbReference>
<reference evidence="3 4" key="1">
    <citation type="submission" date="2021-03" db="EMBL/GenBank/DDBJ databases">
        <title>Leishmania (Mundinia) martiniquensis Genome sequencing and assembly.</title>
        <authorList>
            <person name="Almutairi H."/>
            <person name="Gatherer D."/>
        </authorList>
    </citation>
    <scope>NUCLEOTIDE SEQUENCE [LARGE SCALE GENOMIC DNA]</scope>
    <source>
        <strain evidence="3">LSCM1</strain>
    </source>
</reference>
<evidence type="ECO:0000259" key="2">
    <source>
        <dbReference type="Pfam" id="PF04073"/>
    </source>
</evidence>
<keyword evidence="4" id="KW-1185">Reference proteome</keyword>
<protein>
    <recommendedName>
        <fullName evidence="2">YbaK/aminoacyl-tRNA synthetase-associated domain-containing protein</fullName>
    </recommendedName>
</protein>
<feature type="domain" description="YbaK/aminoacyl-tRNA synthetase-associated" evidence="2">
    <location>
        <begin position="90"/>
        <end position="183"/>
    </location>
</feature>
<dbReference type="CDD" id="cd04333">
    <property type="entry name" value="ProX_deacylase"/>
    <property type="match status" value="1"/>
</dbReference>
<dbReference type="PANTHER" id="PTHR30411">
    <property type="entry name" value="CYTOPLASMIC PROTEIN"/>
    <property type="match status" value="1"/>
</dbReference>
<evidence type="ECO:0000313" key="4">
    <source>
        <dbReference type="Proteomes" id="UP000673552"/>
    </source>
</evidence>
<proteinExistence type="predicted"/>
<sequence>MERCKQHFIAKNAPFLIERIQAFSESTATVELAAVQLRCEPSQIAKSLCFSVEGKAKRKAEAKTTAEGRKRRQDGSEAEGCEGASPSPATAARDASTVVIVAAGDAKVSAKKYREKFACQPKMLRREEVEPLTGFPPGGVAPFGLRDDVKVYLDVSLKRFLYVYPAAGTTNTGIKVTPDELEQYASNVIEWVNLCDGWQPETAAAAAIVEKAIPDGSRTTGVVENADIAAKKAENEASKSAEAGATS</sequence>
<feature type="region of interest" description="Disordered" evidence="1">
    <location>
        <begin position="60"/>
        <end position="90"/>
    </location>
</feature>
<gene>
    <name evidence="3" type="ORF">LSCM1_08111</name>
</gene>
<accession>A0A836KYL7</accession>
<dbReference type="Gene3D" id="3.90.960.10">
    <property type="entry name" value="YbaK/aminoacyl-tRNA synthetase-associated domain"/>
    <property type="match status" value="1"/>
</dbReference>
<comment type="caution">
    <text evidence="3">The sequence shown here is derived from an EMBL/GenBank/DDBJ whole genome shotgun (WGS) entry which is preliminary data.</text>
</comment>
<dbReference type="OrthoDB" id="5592174at2759"/>
<dbReference type="RefSeq" id="XP_067181556.1">
    <property type="nucleotide sequence ID" value="XM_067325451.1"/>
</dbReference>
<dbReference type="InterPro" id="IPR007214">
    <property type="entry name" value="YbaK/aa-tRNA-synth-assoc-dom"/>
</dbReference>
<dbReference type="PANTHER" id="PTHR30411:SF1">
    <property type="entry name" value="CYTOPLASMIC PROTEIN"/>
    <property type="match status" value="1"/>
</dbReference>
<organism evidence="3 4">
    <name type="scientific">Leishmania martiniquensis</name>
    <dbReference type="NCBI Taxonomy" id="1580590"/>
    <lineage>
        <taxon>Eukaryota</taxon>
        <taxon>Discoba</taxon>
        <taxon>Euglenozoa</taxon>
        <taxon>Kinetoplastea</taxon>
        <taxon>Metakinetoplastina</taxon>
        <taxon>Trypanosomatida</taxon>
        <taxon>Trypanosomatidae</taxon>
        <taxon>Leishmaniinae</taxon>
        <taxon>Leishmania</taxon>
    </lineage>
</organism>
<dbReference type="Proteomes" id="UP000673552">
    <property type="component" value="Chromosome 3"/>
</dbReference>
<evidence type="ECO:0000256" key="1">
    <source>
        <dbReference type="SAM" id="MobiDB-lite"/>
    </source>
</evidence>
<name>A0A836KYL7_9TRYP</name>